<dbReference type="InterPro" id="IPR029068">
    <property type="entry name" value="Glyas_Bleomycin-R_OHBP_Dase"/>
</dbReference>
<dbReference type="EMBL" id="JANRHH010000019">
    <property type="protein sequence ID" value="MDN4593120.1"/>
    <property type="molecule type" value="Genomic_DNA"/>
</dbReference>
<gene>
    <name evidence="1" type="ORF">NWF35_04255</name>
</gene>
<reference evidence="1" key="1">
    <citation type="submission" date="2022-08" db="EMBL/GenBank/DDBJ databases">
        <title>Polycladomyces zharkentsis sp. nov., a novel thermophilic CMC and starch-degrading bacterium isolated from a geothermal spring in Kazakhstan.</title>
        <authorList>
            <person name="Mashzhan A."/>
            <person name="Kistaubaeva A."/>
            <person name="Javier-Lopez R."/>
            <person name="Birkeland N.-K."/>
        </authorList>
    </citation>
    <scope>NUCLEOTIDE SEQUENCE</scope>
    <source>
        <strain evidence="1">KSR 13</strain>
    </source>
</reference>
<comment type="caution">
    <text evidence="1">The sequence shown here is derived from an EMBL/GenBank/DDBJ whole genome shotgun (WGS) entry which is preliminary data.</text>
</comment>
<dbReference type="RefSeq" id="WP_301237830.1">
    <property type="nucleotide sequence ID" value="NZ_JANRHH010000019.1"/>
</dbReference>
<proteinExistence type="predicted"/>
<dbReference type="Gene3D" id="3.10.180.10">
    <property type="entry name" value="2,3-Dihydroxybiphenyl 1,2-Dioxygenase, domain 1"/>
    <property type="match status" value="1"/>
</dbReference>
<organism evidence="1 2">
    <name type="scientific">Polycladomyces subterraneus</name>
    <dbReference type="NCBI Taxonomy" id="1016997"/>
    <lineage>
        <taxon>Bacteria</taxon>
        <taxon>Bacillati</taxon>
        <taxon>Bacillota</taxon>
        <taxon>Bacilli</taxon>
        <taxon>Bacillales</taxon>
        <taxon>Thermoactinomycetaceae</taxon>
        <taxon>Polycladomyces</taxon>
    </lineage>
</organism>
<keyword evidence="2" id="KW-1185">Reference proteome</keyword>
<evidence type="ECO:0000313" key="1">
    <source>
        <dbReference type="EMBL" id="MDN4593120.1"/>
    </source>
</evidence>
<evidence type="ECO:0008006" key="3">
    <source>
        <dbReference type="Google" id="ProtNLM"/>
    </source>
</evidence>
<accession>A0ABT8IJZ5</accession>
<evidence type="ECO:0000313" key="2">
    <source>
        <dbReference type="Proteomes" id="UP001174196"/>
    </source>
</evidence>
<dbReference type="Proteomes" id="UP001174196">
    <property type="component" value="Unassembled WGS sequence"/>
</dbReference>
<protein>
    <recommendedName>
        <fullName evidence="3">VOC domain-containing protein</fullName>
    </recommendedName>
</protein>
<name>A0ABT8IJZ5_9BACL</name>
<sequence length="216" mass="25326">MWLFHYHFWTNKVEKMEQFYRLHGFRTILRMGKENGEIRTYNPPLEWDDFRHRPILFRIIELIRGQVNVTFGAGTRDRFDHFGLLVDEEEHDAVMSRARLAGMTVSESQARTFVHTPWGFRLELQRRRDVVEDDGKIVISKAVLVMPFSTDPRMLAECLQADLQETGGRFILRRDGWQLQITEGDLPWLDSVHLKTAEAFVEAVDPVGVRLITVKE</sequence>
<dbReference type="SUPFAM" id="SSF54593">
    <property type="entry name" value="Glyoxalase/Bleomycin resistance protein/Dihydroxybiphenyl dioxygenase"/>
    <property type="match status" value="1"/>
</dbReference>